<evidence type="ECO:0000313" key="2">
    <source>
        <dbReference type="EMBL" id="KAF5316784.1"/>
    </source>
</evidence>
<evidence type="ECO:0000313" key="3">
    <source>
        <dbReference type="Proteomes" id="UP000567179"/>
    </source>
</evidence>
<reference evidence="2 3" key="1">
    <citation type="journal article" date="2020" name="ISME J.">
        <title>Uncovering the hidden diversity of litter-decomposition mechanisms in mushroom-forming fungi.</title>
        <authorList>
            <person name="Floudas D."/>
            <person name="Bentzer J."/>
            <person name="Ahren D."/>
            <person name="Johansson T."/>
            <person name="Persson P."/>
            <person name="Tunlid A."/>
        </authorList>
    </citation>
    <scope>NUCLEOTIDE SEQUENCE [LARGE SCALE GENOMIC DNA]</scope>
    <source>
        <strain evidence="2 3">CBS 101986</strain>
    </source>
</reference>
<name>A0A8H5EY77_9AGAR</name>
<gene>
    <name evidence="2" type="ORF">D9619_006525</name>
</gene>
<organism evidence="2 3">
    <name type="scientific">Psilocybe cf. subviscida</name>
    <dbReference type="NCBI Taxonomy" id="2480587"/>
    <lineage>
        <taxon>Eukaryota</taxon>
        <taxon>Fungi</taxon>
        <taxon>Dikarya</taxon>
        <taxon>Basidiomycota</taxon>
        <taxon>Agaricomycotina</taxon>
        <taxon>Agaricomycetes</taxon>
        <taxon>Agaricomycetidae</taxon>
        <taxon>Agaricales</taxon>
        <taxon>Agaricineae</taxon>
        <taxon>Strophariaceae</taxon>
        <taxon>Psilocybe</taxon>
    </lineage>
</organism>
<evidence type="ECO:0000256" key="1">
    <source>
        <dbReference type="SAM" id="MobiDB-lite"/>
    </source>
</evidence>
<comment type="caution">
    <text evidence="2">The sequence shown here is derived from an EMBL/GenBank/DDBJ whole genome shotgun (WGS) entry which is preliminary data.</text>
</comment>
<keyword evidence="3" id="KW-1185">Reference proteome</keyword>
<sequence length="285" mass="31003">MALPGHDHDRGPTHGVITGNNTMVTGGDFRISVQNVYSSPPPSPLPNHQVLVLKILCSKMDGRLLHNSKAYEAFQTSSQNPEVDSYFEKLTDDSANNPILRHGSYHPFRGNYSRALALSVARWLAGHDALLASIILPSSSQSCAKDIVPTLAYQLAQRIPPAAEYILAAIQHDPGIFELDTETQFTQLIERPLKLASQQLSPEELAKWPSIIVVDGNASQFSPGSVPQKVIQFLGNLSAKDSLGIRISLVLTSSTTLVDKSKVIMLALQQSAGGPACYFIWRIHG</sequence>
<feature type="region of interest" description="Disordered" evidence="1">
    <location>
        <begin position="1"/>
        <end position="21"/>
    </location>
</feature>
<proteinExistence type="predicted"/>
<dbReference type="Proteomes" id="UP000567179">
    <property type="component" value="Unassembled WGS sequence"/>
</dbReference>
<dbReference type="EMBL" id="JAACJJ010000042">
    <property type="protein sequence ID" value="KAF5316784.1"/>
    <property type="molecule type" value="Genomic_DNA"/>
</dbReference>
<accession>A0A8H5EY77</accession>
<feature type="compositionally biased region" description="Basic and acidic residues" evidence="1">
    <location>
        <begin position="1"/>
        <end position="12"/>
    </location>
</feature>
<dbReference type="AlphaFoldDB" id="A0A8H5EY77"/>
<protein>
    <submittedName>
        <fullName evidence="2">Uncharacterized protein</fullName>
    </submittedName>
</protein>